<dbReference type="RefSeq" id="WP_118110379.1">
    <property type="nucleotide sequence ID" value="NZ_JBBNGM010000005.1"/>
</dbReference>
<protein>
    <submittedName>
        <fullName evidence="1">Uncharacterized protein</fullName>
    </submittedName>
</protein>
<evidence type="ECO:0000313" key="1">
    <source>
        <dbReference type="EMBL" id="RGQ48380.1"/>
    </source>
</evidence>
<dbReference type="AlphaFoldDB" id="A0A3R5VZ37"/>
<comment type="caution">
    <text evidence="1">The sequence shown here is derived from an EMBL/GenBank/DDBJ whole genome shotgun (WGS) entry which is preliminary data.</text>
</comment>
<proteinExistence type="predicted"/>
<dbReference type="Proteomes" id="UP000283738">
    <property type="component" value="Unassembled WGS sequence"/>
</dbReference>
<evidence type="ECO:0000313" key="2">
    <source>
        <dbReference type="Proteomes" id="UP000283738"/>
    </source>
</evidence>
<organism evidence="1 2">
    <name type="scientific">Roseburia inulinivorans</name>
    <dbReference type="NCBI Taxonomy" id="360807"/>
    <lineage>
        <taxon>Bacteria</taxon>
        <taxon>Bacillati</taxon>
        <taxon>Bacillota</taxon>
        <taxon>Clostridia</taxon>
        <taxon>Lachnospirales</taxon>
        <taxon>Lachnospiraceae</taxon>
        <taxon>Roseburia</taxon>
    </lineage>
</organism>
<sequence length="351" mass="40372">MKLYIMKREALETLKANLPVVYGKYYTEKTNQWISDICGEDPFIEFKDVTEFKLADLNSDLTPGEIDLNNCKILYEKLQFLSESQASDERLWAGLAHTTFYDYMRKRWGYGYGKKPKSAEKEAGAIQTRFFYRYTGRSGFYRNTLSKCWWVGHNTYDPNNNQNHFESLDIIGSNDLNSKINEFFYNFTFSSNPDVMAAIIEALRQFKEEGRHVLVRDHIRPAMSYLNAVGGSVVIDCLEREKITRIFADAVDAIMQGDVPTLNLEGNISAEEEDIDYSDDENTDAVDTSDVPEVTLGCKVVIRNIDKETKTYKYDMVNGMLPKAVEVFTGCKVGDVIEMRGKEWRIEDVIF</sequence>
<dbReference type="InterPro" id="IPR045920">
    <property type="entry name" value="DUF6339"/>
</dbReference>
<accession>A0A3R5VZ37</accession>
<dbReference type="Pfam" id="PF19866">
    <property type="entry name" value="DUF6339"/>
    <property type="match status" value="1"/>
</dbReference>
<name>A0A3R5VZ37_9FIRM</name>
<reference evidence="1 2" key="1">
    <citation type="submission" date="2018-08" db="EMBL/GenBank/DDBJ databases">
        <title>A genome reference for cultivated species of the human gut microbiota.</title>
        <authorList>
            <person name="Zou Y."/>
            <person name="Xue W."/>
            <person name="Luo G."/>
        </authorList>
    </citation>
    <scope>NUCLEOTIDE SEQUENCE [LARGE SCALE GENOMIC DNA]</scope>
    <source>
        <strain evidence="1 2">AF28-15</strain>
    </source>
</reference>
<gene>
    <name evidence="1" type="ORF">DWY96_09830</name>
</gene>
<dbReference type="EMBL" id="QRTF01000020">
    <property type="protein sequence ID" value="RGQ48380.1"/>
    <property type="molecule type" value="Genomic_DNA"/>
</dbReference>